<dbReference type="RefSeq" id="WP_187431613.1">
    <property type="nucleotide sequence ID" value="NZ_CP143423.1"/>
</dbReference>
<dbReference type="InterPro" id="IPR029068">
    <property type="entry name" value="Glyas_Bleomycin-R_OHBP_Dase"/>
</dbReference>
<dbReference type="InterPro" id="IPR052537">
    <property type="entry name" value="Extradiol_RC_dioxygenase"/>
</dbReference>
<gene>
    <name evidence="2" type="ORF">ROLI_022860</name>
</gene>
<dbReference type="Proteomes" id="UP001318682">
    <property type="component" value="Chromosome"/>
</dbReference>
<proteinExistence type="predicted"/>
<dbReference type="Gene3D" id="3.10.180.10">
    <property type="entry name" value="2,3-Dihydroxybiphenyl 1,2-Dioxygenase, domain 1"/>
    <property type="match status" value="1"/>
</dbReference>
<protein>
    <recommendedName>
        <fullName evidence="1">VOC domain-containing protein</fullName>
    </recommendedName>
</protein>
<dbReference type="EMBL" id="CP143423">
    <property type="protein sequence ID" value="WVX49198.1"/>
    <property type="molecule type" value="Genomic_DNA"/>
</dbReference>
<feature type="domain" description="VOC" evidence="1">
    <location>
        <begin position="8"/>
        <end position="134"/>
    </location>
</feature>
<sequence length="186" mass="21172">MRKIQAQGIHHITLTGADRQTSIDFWEGLLGFSLIFDQPNLDDHRQGHLYFAAGNGQTITVFTDENRKLTPERLKDQVGAVHHLAFSVSRSVLTQVCERLDERHIKHTGLKDRGFMNSIYFHDPLGLRIELACYRFEPPEGATHADVLAQAHSLRVQREDLAIADCHIADAIEILTQQRQPRMIDV</sequence>
<dbReference type="SUPFAM" id="SSF54593">
    <property type="entry name" value="Glyoxalase/Bleomycin resistance protein/Dihydroxybiphenyl dioxygenase"/>
    <property type="match status" value="1"/>
</dbReference>
<reference evidence="3" key="2">
    <citation type="submission" date="2024-01" db="EMBL/GenBank/DDBJ databases">
        <title>Roseobacter fucihabitans sp. nov., isolated from the brown alga Fucus spiralis.</title>
        <authorList>
            <person name="Hahnke S."/>
            <person name="Berger M."/>
            <person name="Schlingloff A."/>
            <person name="Athale I."/>
            <person name="Neumann-Schaal M."/>
            <person name="Adenaya A."/>
            <person name="Poehlein A."/>
            <person name="Daniel R."/>
            <person name="Pertersen J."/>
            <person name="Brinkhoff T."/>
        </authorList>
    </citation>
    <scope>NUCLEOTIDE SEQUENCE [LARGE SCALE GENOMIC DNA]</scope>
    <source>
        <strain evidence="3">B14</strain>
    </source>
</reference>
<evidence type="ECO:0000313" key="2">
    <source>
        <dbReference type="EMBL" id="WVX49198.1"/>
    </source>
</evidence>
<dbReference type="InterPro" id="IPR004360">
    <property type="entry name" value="Glyas_Fos-R_dOase_dom"/>
</dbReference>
<reference evidence="2 3" key="1">
    <citation type="submission" date="2015-07" db="EMBL/GenBank/DDBJ databases">
        <authorList>
            <person name="Voget S."/>
            <person name="Dogs M."/>
            <person name="Brinkhoff T.H."/>
            <person name="Daniel R."/>
        </authorList>
    </citation>
    <scope>NUCLEOTIDE SEQUENCE [LARGE SCALE GENOMIC DNA]</scope>
    <source>
        <strain evidence="2 3">B14</strain>
    </source>
</reference>
<dbReference type="PANTHER" id="PTHR36110">
    <property type="entry name" value="RING-CLEAVING DIOXYGENASE MHQE-RELATED"/>
    <property type="match status" value="1"/>
</dbReference>
<dbReference type="Pfam" id="PF00903">
    <property type="entry name" value="Glyoxalase"/>
    <property type="match status" value="1"/>
</dbReference>
<evidence type="ECO:0000259" key="1">
    <source>
        <dbReference type="PROSITE" id="PS51819"/>
    </source>
</evidence>
<name>A0ABZ2BU09_9RHOB</name>
<dbReference type="PROSITE" id="PS51819">
    <property type="entry name" value="VOC"/>
    <property type="match status" value="1"/>
</dbReference>
<dbReference type="PANTHER" id="PTHR36110:SF4">
    <property type="entry name" value="RING-CLEAVING DIOXYGENASE MHQA-RELATED"/>
    <property type="match status" value="1"/>
</dbReference>
<keyword evidence="3" id="KW-1185">Reference proteome</keyword>
<organism evidence="2 3">
    <name type="scientific">Roseobacter fucihabitans</name>
    <dbReference type="NCBI Taxonomy" id="1537242"/>
    <lineage>
        <taxon>Bacteria</taxon>
        <taxon>Pseudomonadati</taxon>
        <taxon>Pseudomonadota</taxon>
        <taxon>Alphaproteobacteria</taxon>
        <taxon>Rhodobacterales</taxon>
        <taxon>Roseobacteraceae</taxon>
        <taxon>Roseobacter</taxon>
    </lineage>
</organism>
<dbReference type="InterPro" id="IPR037523">
    <property type="entry name" value="VOC_core"/>
</dbReference>
<accession>A0ABZ2BU09</accession>
<evidence type="ECO:0000313" key="3">
    <source>
        <dbReference type="Proteomes" id="UP001318682"/>
    </source>
</evidence>